<feature type="region of interest" description="Disordered" evidence="20">
    <location>
        <begin position="527"/>
        <end position="550"/>
    </location>
</feature>
<evidence type="ECO:0000256" key="15">
    <source>
        <dbReference type="ARBA" id="ARBA00050387"/>
    </source>
</evidence>
<dbReference type="InterPro" id="IPR036460">
    <property type="entry name" value="Cu_amine_oxidase_C_sf"/>
</dbReference>
<dbReference type="EC" id="1.2.1.16" evidence="17"/>
<dbReference type="FunFam" id="2.70.98.20:FF:000001">
    <property type="entry name" value="Amine oxidase"/>
    <property type="match status" value="1"/>
</dbReference>
<dbReference type="InterPro" id="IPR050740">
    <property type="entry name" value="Aldehyde_DH_Superfamily"/>
</dbReference>
<evidence type="ECO:0000256" key="20">
    <source>
        <dbReference type="SAM" id="MobiDB-lite"/>
    </source>
</evidence>
<proteinExistence type="inferred from homology"/>
<evidence type="ECO:0000256" key="19">
    <source>
        <dbReference type="RuleBase" id="RU003345"/>
    </source>
</evidence>
<dbReference type="InterPro" id="IPR016162">
    <property type="entry name" value="Ald_DH_N"/>
</dbReference>
<evidence type="ECO:0000313" key="25">
    <source>
        <dbReference type="Proteomes" id="UP001140511"/>
    </source>
</evidence>
<dbReference type="InterPro" id="IPR015802">
    <property type="entry name" value="Cu_amine_oxidase_N3"/>
</dbReference>
<evidence type="ECO:0000256" key="13">
    <source>
        <dbReference type="ARBA" id="ARBA00023242"/>
    </source>
</evidence>
<dbReference type="GO" id="GO:0009450">
    <property type="term" value="P:gamma-aminobutyric acid catabolic process"/>
    <property type="evidence" value="ECO:0007669"/>
    <property type="project" value="InterPro"/>
</dbReference>
<evidence type="ECO:0000256" key="3">
    <source>
        <dbReference type="ARBA" id="ARBA00007983"/>
    </source>
</evidence>
<dbReference type="Gene3D" id="3.40.309.10">
    <property type="entry name" value="Aldehyde Dehydrogenase, Chain A, domain 2"/>
    <property type="match status" value="1"/>
</dbReference>
<dbReference type="InterPro" id="IPR016160">
    <property type="entry name" value="Ald_DH_CS_CYS"/>
</dbReference>
<evidence type="ECO:0000259" key="21">
    <source>
        <dbReference type="Pfam" id="PF00171"/>
    </source>
</evidence>
<dbReference type="InterPro" id="IPR010102">
    <property type="entry name" value="Succ_semiAld_DH"/>
</dbReference>
<dbReference type="PROSITE" id="PS01164">
    <property type="entry name" value="COPPER_AMINE_OXID_1"/>
    <property type="match status" value="1"/>
</dbReference>
<evidence type="ECO:0000256" key="2">
    <source>
        <dbReference type="ARBA" id="ARBA00005176"/>
    </source>
</evidence>
<evidence type="ECO:0000256" key="11">
    <source>
        <dbReference type="ARBA" id="ARBA00023008"/>
    </source>
</evidence>
<evidence type="ECO:0000256" key="12">
    <source>
        <dbReference type="ARBA" id="ARBA00023157"/>
    </source>
</evidence>
<dbReference type="Gene3D" id="3.40.605.10">
    <property type="entry name" value="Aldehyde Dehydrogenase, Chain A, domain 1"/>
    <property type="match status" value="1"/>
</dbReference>
<evidence type="ECO:0000256" key="9">
    <source>
        <dbReference type="ARBA" id="ARBA00022772"/>
    </source>
</evidence>
<keyword evidence="25" id="KW-1185">Reference proteome</keyword>
<evidence type="ECO:0000256" key="17">
    <source>
        <dbReference type="ARBA" id="ARBA00067047"/>
    </source>
</evidence>
<dbReference type="InterPro" id="IPR015798">
    <property type="entry name" value="Cu_amine_oxidase_C"/>
</dbReference>
<comment type="subunit">
    <text evidence="5">Homodimer.</text>
</comment>
<dbReference type="GeneID" id="80869780"/>
<sequence length="1583" mass="174137">MASKLKNKSLFKEACFVNGDFISAKAGNVFTVTDPATQKIIGKCPEFSQADTEKAIEAAASAFPAFKTLTGRERARLLRKWLQLIIDNIDDLAFLLTLENGKTIAEAKGEINFAASFVEYYSEEAVRIYGDTIPASVDGKKILTLKEPVGVCALITPWNFPSAMITRKAAPALAAGCTVIIKAPGETPFSGLALAELARQAGFPKGVINVITALDNTVEVGNTLTHSPLVQKVSFTGSTAVGKLLMEQASSTMKRVSFELGGNAPLIVFNDADVDQAVEEAISSKFRSSGQSCVCANRLYVHESIHDEFVRKYAAVVRRFKVGSGLDDSVSHGPLIHERAAQKVHSHVLDAVGKGAKVIVGGALVPSLGQSFYLPTVLTGMKANMLLAQEETFGPVAGIFSFNSDQQVVSLANDSDVGLAAYLFGKDVSRLWRVAEALQVGMVGINTGIISDNAAPWTGVKQSGIGREGGKYVLRDNAAATKKRCDEAFSPVTNRCGNCSRLGLTCRVARTRLETVEQGGLIREQIRDGVNSTSDLSAPTPPLQSPSDKAGLPLAEDLGLTKLVDDEDLSGHGPVLARGKTPRDSQTVDEIEILSPKTDAGHESPAHFSFFPYVLEQGQSSHIDYYRSNVISATSIILDEDTGLHQLIPKAFSAKHLMSALLAYSMAHRAQIPGDVALAESYRQQATTQYGKAIIALRSALSRKDDDFESLITSTLLLAATETTMGGVSDWYNHCIGANQLVRAFTTNINVEHVAYHRFLIRYLMYHDVLGAVTMRQAPILDSSFYKREITGLASDSTHPMVGANAKILSLMAKVCQLHEEAMKERAKSEEDGLNLALIYGNGADIEQRLISFKLPPSLPLLLCFVTEAYRSSALLYLYQVLDEIEEIRDMASASSCCHNGDDRGGSSELPAPEQRPLGSILPEEIRQTSSLIRAQFTPGTAFAFRVISLVEPRKSELKPHLEALRRGISRPDTPFPARITFAHYYVAGPKDFYRAYVDVSGNSAKLIVNEKLDAKRHAISDPAEMMRAEKACLNDPLIVKQISQLSLPSGSQVMIDPWTYATDEKLDVEKRTLICYFYLKGNASEVDANHYAYPLDFYCHFDMVNLKVVKLFRLPKKDFEHEVEIKQNEVQSAAAAPWGTVSLDRQNEYHPDLRSGPKKIPTPLRVVQPDGPSFRITGNVVEWMGWKFHVGFNYREGMTLHNITLDGRNTFYRLALSEMFVPYADPRAPYHRKAAFDLGSNGAGVCANNLALGCDCLGLIKYFDAHLTDINGNPRVMKNVICCHEVDDGLLWKHLNFRTQKAALVRSRTLVLQSIITVSNYEYILAFIFDTAGAIHYEVRATGIVSTVPIEQGVKSSAHGTVVADGAMAPYHQHFFNLRIDPAIDGHENSVVVEETVPLPINEGNPQGIGYHVKQEVIEKEGFADIDPLKNRVFKIINPSSRNPVNDKPVAYAVVPFNSQLILANPNSFHARRSEFALHSMWFTKYHDDELYASGEWTNQSAGDEGILTWIKGRNEEIDNGDVVVWHTFGTTHNPRVEDWPVMPVDKLQVTLKPVNFFPRNPAIDLPMSTQKDNDSKLYSRM</sequence>
<dbReference type="InterPro" id="IPR016161">
    <property type="entry name" value="Ald_DH/histidinol_DH"/>
</dbReference>
<evidence type="ECO:0000256" key="5">
    <source>
        <dbReference type="ARBA" id="ARBA00011738"/>
    </source>
</evidence>
<keyword evidence="8" id="KW-0479">Metal-binding</keyword>
<dbReference type="Proteomes" id="UP001140511">
    <property type="component" value="Unassembled WGS sequence"/>
</dbReference>
<dbReference type="InterPro" id="IPR015590">
    <property type="entry name" value="Aldehyde_DH_dom"/>
</dbReference>
<dbReference type="Pfam" id="PF01179">
    <property type="entry name" value="Cu_amine_oxid"/>
    <property type="match status" value="1"/>
</dbReference>
<evidence type="ECO:0000256" key="10">
    <source>
        <dbReference type="ARBA" id="ARBA00023002"/>
    </source>
</evidence>
<dbReference type="SUPFAM" id="SSF54416">
    <property type="entry name" value="Amine oxidase N-terminal region"/>
    <property type="match status" value="2"/>
</dbReference>
<evidence type="ECO:0000256" key="14">
    <source>
        <dbReference type="ARBA" id="ARBA00030806"/>
    </source>
</evidence>
<dbReference type="PROSITE" id="PS00687">
    <property type="entry name" value="ALDEHYDE_DEHYDR_GLU"/>
    <property type="match status" value="1"/>
</dbReference>
<evidence type="ECO:0000259" key="22">
    <source>
        <dbReference type="Pfam" id="PF01179"/>
    </source>
</evidence>
<dbReference type="InterPro" id="IPR029510">
    <property type="entry name" value="Ald_DH_CS_GLU"/>
</dbReference>
<dbReference type="EC" id="1.2.1.24" evidence="6"/>
<dbReference type="Gene3D" id="2.70.98.20">
    <property type="entry name" value="Copper amine oxidase, catalytic domain"/>
    <property type="match status" value="1"/>
</dbReference>
<comment type="similarity">
    <text evidence="4 19">Belongs to the aldehyde dehydrogenase family.</text>
</comment>
<dbReference type="Pfam" id="PF00171">
    <property type="entry name" value="Aldedh"/>
    <property type="match status" value="1"/>
</dbReference>
<dbReference type="FunFam" id="3.40.309.10:FF:000004">
    <property type="entry name" value="Succinate-semialdehyde dehydrogenase I"/>
    <property type="match status" value="1"/>
</dbReference>
<evidence type="ECO:0000256" key="6">
    <source>
        <dbReference type="ARBA" id="ARBA00013051"/>
    </source>
</evidence>
<dbReference type="InterPro" id="IPR049948">
    <property type="entry name" value="Cu_Am_ox_TPQ-bd"/>
</dbReference>
<feature type="region of interest" description="Disordered" evidence="20">
    <location>
        <begin position="896"/>
        <end position="915"/>
    </location>
</feature>
<comment type="catalytic activity">
    <reaction evidence="16">
        <text>succinate semialdehyde + NAD(+) + H2O = succinate + NADH + 2 H(+)</text>
        <dbReference type="Rhea" id="RHEA:13217"/>
        <dbReference type="ChEBI" id="CHEBI:15377"/>
        <dbReference type="ChEBI" id="CHEBI:15378"/>
        <dbReference type="ChEBI" id="CHEBI:30031"/>
        <dbReference type="ChEBI" id="CHEBI:57540"/>
        <dbReference type="ChEBI" id="CHEBI:57706"/>
        <dbReference type="ChEBI" id="CHEBI:57945"/>
        <dbReference type="EC" id="1.2.1.16"/>
    </reaction>
</comment>
<evidence type="ECO:0000313" key="24">
    <source>
        <dbReference type="EMBL" id="KAJ4856985.1"/>
    </source>
</evidence>
<dbReference type="EMBL" id="JAOPEN010000005">
    <property type="protein sequence ID" value="KAJ4856985.1"/>
    <property type="molecule type" value="Genomic_DNA"/>
</dbReference>
<dbReference type="GO" id="GO:0005737">
    <property type="term" value="C:cytoplasm"/>
    <property type="evidence" value="ECO:0007669"/>
    <property type="project" value="TreeGrafter"/>
</dbReference>
<dbReference type="InterPro" id="IPR016163">
    <property type="entry name" value="Ald_DH_C"/>
</dbReference>
<keyword evidence="10 19" id="KW-0560">Oxidoreductase</keyword>
<name>A0A9W9E4G8_9HYPO</name>
<dbReference type="RefSeq" id="XP_056026041.1">
    <property type="nucleotide sequence ID" value="XM_056175092.1"/>
</dbReference>
<dbReference type="NCBIfam" id="TIGR01780">
    <property type="entry name" value="SSADH"/>
    <property type="match status" value="1"/>
</dbReference>
<dbReference type="GO" id="GO:0048038">
    <property type="term" value="F:quinone binding"/>
    <property type="evidence" value="ECO:0007669"/>
    <property type="project" value="InterPro"/>
</dbReference>
<dbReference type="Gene3D" id="3.10.450.40">
    <property type="match status" value="2"/>
</dbReference>
<dbReference type="SUPFAM" id="SSF53720">
    <property type="entry name" value="ALDH-like"/>
    <property type="match status" value="1"/>
</dbReference>
<comment type="catalytic activity">
    <reaction evidence="15">
        <text>succinate semialdehyde + NADP(+) + H2O = succinate + NADPH + 2 H(+)</text>
        <dbReference type="Rhea" id="RHEA:13213"/>
        <dbReference type="ChEBI" id="CHEBI:15377"/>
        <dbReference type="ChEBI" id="CHEBI:15378"/>
        <dbReference type="ChEBI" id="CHEBI:30031"/>
        <dbReference type="ChEBI" id="CHEBI:57706"/>
        <dbReference type="ChEBI" id="CHEBI:57783"/>
        <dbReference type="ChEBI" id="CHEBI:58349"/>
        <dbReference type="EC" id="1.2.1.16"/>
    </reaction>
</comment>
<dbReference type="GO" id="GO:0004777">
    <property type="term" value="F:succinate-semialdehyde dehydrogenase (NAD+) activity"/>
    <property type="evidence" value="ECO:0007669"/>
    <property type="project" value="UniProtKB-EC"/>
</dbReference>
<comment type="pathway">
    <text evidence="2">Amino-acid degradation; 4-aminobutanoate degradation.</text>
</comment>
<feature type="active site" evidence="18">
    <location>
        <position position="259"/>
    </location>
</feature>
<dbReference type="SUPFAM" id="SSF49998">
    <property type="entry name" value="Amine oxidase catalytic domain"/>
    <property type="match status" value="1"/>
</dbReference>
<feature type="domain" description="Copper amine oxidase N3-terminal" evidence="23">
    <location>
        <begin position="1024"/>
        <end position="1111"/>
    </location>
</feature>
<comment type="caution">
    <text evidence="24">The sequence shown here is derived from an EMBL/GenBank/DDBJ whole genome shotgun (WGS) entry which is preliminary data.</text>
</comment>
<organism evidence="24 25">
    <name type="scientific">Trichoderma breve</name>
    <dbReference type="NCBI Taxonomy" id="2034170"/>
    <lineage>
        <taxon>Eukaryota</taxon>
        <taxon>Fungi</taxon>
        <taxon>Dikarya</taxon>
        <taxon>Ascomycota</taxon>
        <taxon>Pezizomycotina</taxon>
        <taxon>Sordariomycetes</taxon>
        <taxon>Hypocreomycetidae</taxon>
        <taxon>Hypocreales</taxon>
        <taxon>Hypocreaceae</taxon>
        <taxon>Trichoderma</taxon>
    </lineage>
</organism>
<dbReference type="InterPro" id="IPR016182">
    <property type="entry name" value="Cu_amine_oxidase_N-reg"/>
</dbReference>
<evidence type="ECO:0000256" key="1">
    <source>
        <dbReference type="ARBA" id="ARBA00001935"/>
    </source>
</evidence>
<evidence type="ECO:0000259" key="23">
    <source>
        <dbReference type="Pfam" id="PF02728"/>
    </source>
</evidence>
<dbReference type="Pfam" id="PF11951">
    <property type="entry name" value="Fungal_trans_2"/>
    <property type="match status" value="1"/>
</dbReference>
<dbReference type="Pfam" id="PF02728">
    <property type="entry name" value="Cu_amine_oxidN3"/>
    <property type="match status" value="1"/>
</dbReference>
<accession>A0A9W9E4G8</accession>
<evidence type="ECO:0000256" key="4">
    <source>
        <dbReference type="ARBA" id="ARBA00009986"/>
    </source>
</evidence>
<keyword evidence="11" id="KW-0186">Copper</keyword>
<keyword evidence="9" id="KW-0801">TPQ</keyword>
<dbReference type="PANTHER" id="PTHR43353">
    <property type="entry name" value="SUCCINATE-SEMIALDEHYDE DEHYDROGENASE, MITOCHONDRIAL"/>
    <property type="match status" value="1"/>
</dbReference>
<comment type="similarity">
    <text evidence="3">Belongs to the copper/topaquinone oxidase family.</text>
</comment>
<keyword evidence="13" id="KW-0539">Nucleus</keyword>
<protein>
    <recommendedName>
        <fullName evidence="7">Succinate-semialdehyde dehydrogenase, mitochondrial</fullName>
        <ecNumber evidence="17">1.2.1.16</ecNumber>
        <ecNumber evidence="6">1.2.1.24</ecNumber>
    </recommendedName>
    <alternativeName>
        <fullName evidence="14">NAD(+)-dependent succinic semialdehyde dehydrogenase</fullName>
    </alternativeName>
</protein>
<dbReference type="PROSITE" id="PS00070">
    <property type="entry name" value="ALDEHYDE_DEHYDR_CYS"/>
    <property type="match status" value="1"/>
</dbReference>
<dbReference type="GO" id="GO:0008131">
    <property type="term" value="F:primary methylamine oxidase activity"/>
    <property type="evidence" value="ECO:0007669"/>
    <property type="project" value="InterPro"/>
</dbReference>
<keyword evidence="12" id="KW-1015">Disulfide bond</keyword>
<dbReference type="PANTHER" id="PTHR43353:SF5">
    <property type="entry name" value="SUCCINATE-SEMIALDEHYDE DEHYDROGENASE, MITOCHONDRIAL"/>
    <property type="match status" value="1"/>
</dbReference>
<evidence type="ECO:0000256" key="8">
    <source>
        <dbReference type="ARBA" id="ARBA00022723"/>
    </source>
</evidence>
<dbReference type="InterPro" id="IPR021858">
    <property type="entry name" value="Fun_TF"/>
</dbReference>
<evidence type="ECO:0000256" key="18">
    <source>
        <dbReference type="PROSITE-ProRule" id="PRU10007"/>
    </source>
</evidence>
<evidence type="ECO:0000256" key="16">
    <source>
        <dbReference type="ARBA" id="ARBA00052698"/>
    </source>
</evidence>
<feature type="domain" description="Aldehyde dehydrogenase" evidence="21">
    <location>
        <begin position="23"/>
        <end position="476"/>
    </location>
</feature>
<dbReference type="GO" id="GO:0009308">
    <property type="term" value="P:amine metabolic process"/>
    <property type="evidence" value="ECO:0007669"/>
    <property type="project" value="InterPro"/>
</dbReference>
<evidence type="ECO:0000256" key="7">
    <source>
        <dbReference type="ARBA" id="ARBA00019842"/>
    </source>
</evidence>
<reference evidence="24" key="1">
    <citation type="submission" date="2022-09" db="EMBL/GenBank/DDBJ databases">
        <title>Chromosome-level assembly of Trichoderma breve T069, a fungus used in development of biopesticide product.</title>
        <authorList>
            <person name="Lin R."/>
            <person name="Liu T."/>
        </authorList>
    </citation>
    <scope>NUCLEOTIDE SEQUENCE</scope>
    <source>
        <strain evidence="24">T069</strain>
    </source>
</reference>
<comment type="cofactor">
    <cofactor evidence="1">
        <name>Cu cation</name>
        <dbReference type="ChEBI" id="CHEBI:23378"/>
    </cofactor>
</comment>
<dbReference type="GO" id="GO:0005507">
    <property type="term" value="F:copper ion binding"/>
    <property type="evidence" value="ECO:0007669"/>
    <property type="project" value="InterPro"/>
</dbReference>
<dbReference type="CDD" id="cd07103">
    <property type="entry name" value="ALDH_F5_SSADH_GabD"/>
    <property type="match status" value="1"/>
</dbReference>
<gene>
    <name evidence="24" type="ORF">T069G_07882</name>
</gene>
<feature type="domain" description="Copper amine oxidase catalytic" evidence="22">
    <location>
        <begin position="1166"/>
        <end position="1565"/>
    </location>
</feature>
<dbReference type="FunFam" id="3.40.605.10:FF:000005">
    <property type="entry name" value="Succinate-semialdehyde dehydrogenase I"/>
    <property type="match status" value="1"/>
</dbReference>